<keyword evidence="6" id="KW-0210">Decarboxylase</keyword>
<comment type="cofactor">
    <cofactor evidence="1">
        <name>Mn(2+)</name>
        <dbReference type="ChEBI" id="CHEBI:29035"/>
    </cofactor>
</comment>
<evidence type="ECO:0000256" key="2">
    <source>
        <dbReference type="ARBA" id="ARBA00005796"/>
    </source>
</evidence>
<feature type="domain" description="Phosphoenolpyruvate carboxykinase C-terminal P-loop" evidence="11">
    <location>
        <begin position="265"/>
        <end position="644"/>
    </location>
</feature>
<dbReference type="Pfam" id="PF17297">
    <property type="entry name" value="PEPCK_N"/>
    <property type="match status" value="1"/>
</dbReference>
<gene>
    <name evidence="13" type="ORF">PMAYCL1PPCAC_24168</name>
</gene>
<evidence type="ECO:0000259" key="12">
    <source>
        <dbReference type="Pfam" id="PF17297"/>
    </source>
</evidence>
<dbReference type="GO" id="GO:0071333">
    <property type="term" value="P:cellular response to glucose stimulus"/>
    <property type="evidence" value="ECO:0007669"/>
    <property type="project" value="TreeGrafter"/>
</dbReference>
<organism evidence="13 14">
    <name type="scientific">Pristionchus mayeri</name>
    <dbReference type="NCBI Taxonomy" id="1317129"/>
    <lineage>
        <taxon>Eukaryota</taxon>
        <taxon>Metazoa</taxon>
        <taxon>Ecdysozoa</taxon>
        <taxon>Nematoda</taxon>
        <taxon>Chromadorea</taxon>
        <taxon>Rhabditida</taxon>
        <taxon>Rhabditina</taxon>
        <taxon>Diplogasteromorpha</taxon>
        <taxon>Diplogasteroidea</taxon>
        <taxon>Neodiplogasteridae</taxon>
        <taxon>Pristionchus</taxon>
    </lineage>
</organism>
<dbReference type="GO" id="GO:0019543">
    <property type="term" value="P:propionate catabolic process"/>
    <property type="evidence" value="ECO:0007669"/>
    <property type="project" value="TreeGrafter"/>
</dbReference>
<dbReference type="PANTHER" id="PTHR11561">
    <property type="entry name" value="PHOSPHOENOLPYRUVATE CARBOXYKINASE"/>
    <property type="match status" value="1"/>
</dbReference>
<evidence type="ECO:0000256" key="4">
    <source>
        <dbReference type="ARBA" id="ARBA00022723"/>
    </source>
</evidence>
<dbReference type="GO" id="GO:0005829">
    <property type="term" value="C:cytosol"/>
    <property type="evidence" value="ECO:0007669"/>
    <property type="project" value="TreeGrafter"/>
</dbReference>
<dbReference type="GO" id="GO:0033993">
    <property type="term" value="P:response to lipid"/>
    <property type="evidence" value="ECO:0007669"/>
    <property type="project" value="TreeGrafter"/>
</dbReference>
<proteinExistence type="inferred from homology"/>
<dbReference type="SUPFAM" id="SSF53795">
    <property type="entry name" value="PEP carboxykinase-like"/>
    <property type="match status" value="2"/>
</dbReference>
<evidence type="ECO:0000256" key="1">
    <source>
        <dbReference type="ARBA" id="ARBA00001936"/>
    </source>
</evidence>
<dbReference type="InterPro" id="IPR008209">
    <property type="entry name" value="PEP_carboxykinase_GTP"/>
</dbReference>
<dbReference type="SUPFAM" id="SSF68923">
    <property type="entry name" value="PEP carboxykinase N-terminal domain"/>
    <property type="match status" value="1"/>
</dbReference>
<dbReference type="GO" id="GO:0042594">
    <property type="term" value="P:response to starvation"/>
    <property type="evidence" value="ECO:0007669"/>
    <property type="project" value="TreeGrafter"/>
</dbReference>
<reference evidence="14" key="1">
    <citation type="submission" date="2022-10" db="EMBL/GenBank/DDBJ databases">
        <title>Genome assembly of Pristionchus species.</title>
        <authorList>
            <person name="Yoshida K."/>
            <person name="Sommer R.J."/>
        </authorList>
    </citation>
    <scope>NUCLEOTIDE SEQUENCE [LARGE SCALE GENOMIC DNA]</scope>
    <source>
        <strain evidence="14">RS5460</strain>
    </source>
</reference>
<dbReference type="Gene3D" id="2.170.8.10">
    <property type="entry name" value="Phosphoenolpyruvate Carboxykinase, domain 2"/>
    <property type="match status" value="1"/>
</dbReference>
<dbReference type="InterPro" id="IPR035078">
    <property type="entry name" value="PEP_carboxykinase_GTP_N"/>
</dbReference>
<sequence length="824" mass="92144">TVLQVDACFEIASIGKVPIIRGDHNLLPQKVKDFVVEQITVLRPASIVICTGTIFEEEYIKELLIKEGRLKRLHKYDNVYTAHADPADHVTLEGRIFVDQDFCHKMNGEKECDGVQHNLGIPSVRRRARDELYSTLINSMRGRTMFIIPFSAGPIGGRYSLNAVQLTDCPYTVLTTRILSRVSSAVWDSIGSGDFIRCVHSVGAPRPVLGHSLYMWPSNSAQAFVLMNMKSKKIFSYGSAHFANAVCRSSMCLRVGSVVGREKGWQAESAAIIAISDPSGEEIFVCVQGSVGSGKNTIAMLQSTMPGWKVRPVSSTFAWLRWHTDGKLYAMSPENGFCLQWSYREKMKDKQPIEAAAIRKRSLLLNVSENAAGELHWVGRDDLLFPDKASSPVSQSSVHHPRAKSCAVVSASDIESLHPQWDSPLGVPISAYIFLTNRPSTIPLLQESPSWKEGISLAMSMRTVKGTGIDHEQLIFNPLGMSTYYAFGLNEYLKQWFDMEKEGRTMPKIFHLNLFRRPSTGSSTPTTLSPAASLSTSSTSLDIKSDKSTIFDTPVTPQAENKQAPKDFKTMWPGFGDNIRLLAWIHGRVLKKESAVGKGFPLGTTVPTTVNIEGLKDVDWETCIEYDGKGWKSEVREATKKIKSISLFEKEQKFLLSFLSKKRGIIKESLGENKDQMSKEPTKEEKKEAANIQSKEEKKEAAITQSTVASMEAIKSVPQQGQTKPEQKEEPKREPKEEPKPEPKGIVKVETSRDSKDEPKVESKTEKKEEGKEEGKEEKKEEHKEEVKEESKEEGKEGEHKDGSKEKTREEKTQPPDSNEEKKE</sequence>
<dbReference type="InterPro" id="IPR013035">
    <property type="entry name" value="PEP_carboxykinase_C"/>
</dbReference>
<dbReference type="EMBL" id="BTRK01000005">
    <property type="protein sequence ID" value="GMR53973.1"/>
    <property type="molecule type" value="Genomic_DNA"/>
</dbReference>
<evidence type="ECO:0000313" key="14">
    <source>
        <dbReference type="Proteomes" id="UP001328107"/>
    </source>
</evidence>
<protein>
    <recommendedName>
        <fullName evidence="3">phosphoenolpyruvate carboxykinase (GTP)</fullName>
        <ecNumber evidence="3">4.1.1.32</ecNumber>
    </recommendedName>
</protein>
<comment type="caution">
    <text evidence="13">The sequence shown here is derived from an EMBL/GenBank/DDBJ whole genome shotgun (WGS) entry which is preliminary data.</text>
</comment>
<evidence type="ECO:0000259" key="11">
    <source>
        <dbReference type="Pfam" id="PF00821"/>
    </source>
</evidence>
<keyword evidence="14" id="KW-1185">Reference proteome</keyword>
<name>A0AAN5CZN5_9BILA</name>
<dbReference type="GO" id="GO:0006094">
    <property type="term" value="P:gluconeogenesis"/>
    <property type="evidence" value="ECO:0007669"/>
    <property type="project" value="InterPro"/>
</dbReference>
<evidence type="ECO:0000256" key="7">
    <source>
        <dbReference type="ARBA" id="ARBA00023134"/>
    </source>
</evidence>
<feature type="region of interest" description="Disordered" evidence="10">
    <location>
        <begin position="670"/>
        <end position="824"/>
    </location>
</feature>
<keyword evidence="5" id="KW-0547">Nucleotide-binding</keyword>
<dbReference type="Pfam" id="PF00821">
    <property type="entry name" value="PEPCK_GTP"/>
    <property type="match status" value="1"/>
</dbReference>
<dbReference type="Gene3D" id="3.40.449.10">
    <property type="entry name" value="Phosphoenolpyruvate Carboxykinase, domain 1"/>
    <property type="match status" value="1"/>
</dbReference>
<keyword evidence="7" id="KW-0342">GTP-binding</keyword>
<keyword evidence="8" id="KW-0464">Manganese</keyword>
<dbReference type="GO" id="GO:0030145">
    <property type="term" value="F:manganese ion binding"/>
    <property type="evidence" value="ECO:0007669"/>
    <property type="project" value="TreeGrafter"/>
</dbReference>
<dbReference type="GO" id="GO:0005525">
    <property type="term" value="F:GTP binding"/>
    <property type="evidence" value="ECO:0007669"/>
    <property type="project" value="UniProtKB-KW"/>
</dbReference>
<evidence type="ECO:0000256" key="6">
    <source>
        <dbReference type="ARBA" id="ARBA00022793"/>
    </source>
</evidence>
<feature type="compositionally biased region" description="Basic and acidic residues" evidence="10">
    <location>
        <begin position="670"/>
        <end position="701"/>
    </location>
</feature>
<dbReference type="GO" id="GO:0004613">
    <property type="term" value="F:phosphoenolpyruvate carboxykinase (GTP) activity"/>
    <property type="evidence" value="ECO:0007669"/>
    <property type="project" value="UniProtKB-EC"/>
</dbReference>
<dbReference type="Proteomes" id="UP001328107">
    <property type="component" value="Unassembled WGS sequence"/>
</dbReference>
<feature type="compositionally biased region" description="Basic and acidic residues" evidence="10">
    <location>
        <begin position="725"/>
        <end position="824"/>
    </location>
</feature>
<dbReference type="InterPro" id="IPR008210">
    <property type="entry name" value="PEP_carboxykinase_N"/>
</dbReference>
<evidence type="ECO:0000256" key="5">
    <source>
        <dbReference type="ARBA" id="ARBA00022741"/>
    </source>
</evidence>
<feature type="domain" description="Phosphoenolpyruvate carboxykinase GTP-utilising N-terminal" evidence="12">
    <location>
        <begin position="33"/>
        <end position="261"/>
    </location>
</feature>
<evidence type="ECO:0000256" key="9">
    <source>
        <dbReference type="ARBA" id="ARBA00023239"/>
    </source>
</evidence>
<feature type="non-terminal residue" evidence="13">
    <location>
        <position position="1"/>
    </location>
</feature>
<dbReference type="GO" id="GO:0046327">
    <property type="term" value="P:glycerol biosynthetic process from pyruvate"/>
    <property type="evidence" value="ECO:0007669"/>
    <property type="project" value="TreeGrafter"/>
</dbReference>
<keyword evidence="4" id="KW-0479">Metal-binding</keyword>
<dbReference type="EC" id="4.1.1.32" evidence="3"/>
<dbReference type="GO" id="GO:0006107">
    <property type="term" value="P:oxaloacetate metabolic process"/>
    <property type="evidence" value="ECO:0007669"/>
    <property type="project" value="TreeGrafter"/>
</dbReference>
<evidence type="ECO:0000256" key="3">
    <source>
        <dbReference type="ARBA" id="ARBA00012306"/>
    </source>
</evidence>
<evidence type="ECO:0000256" key="8">
    <source>
        <dbReference type="ARBA" id="ARBA00023211"/>
    </source>
</evidence>
<comment type="similarity">
    <text evidence="2">Belongs to the phosphoenolpyruvate carboxykinase [GTP] family.</text>
</comment>
<evidence type="ECO:0000256" key="10">
    <source>
        <dbReference type="SAM" id="MobiDB-lite"/>
    </source>
</evidence>
<dbReference type="InterPro" id="IPR035077">
    <property type="entry name" value="PEP_carboxykinase_GTP_C"/>
</dbReference>
<accession>A0AAN5CZN5</accession>
<dbReference type="Gene3D" id="3.90.228.20">
    <property type="match status" value="2"/>
</dbReference>
<evidence type="ECO:0000313" key="13">
    <source>
        <dbReference type="EMBL" id="GMR53973.1"/>
    </source>
</evidence>
<keyword evidence="9" id="KW-0456">Lyase</keyword>
<dbReference type="AlphaFoldDB" id="A0AAN5CZN5"/>
<dbReference type="PANTHER" id="PTHR11561:SF16">
    <property type="entry name" value="PHOSPHOENOLPYRUVATE CARBOXYKINASE (GTP)"/>
    <property type="match status" value="1"/>
</dbReference>